<keyword evidence="6 9" id="KW-0472">Membrane</keyword>
<reference evidence="12 13" key="1">
    <citation type="submission" date="2012-12" db="EMBL/GenBank/DDBJ databases">
        <title>Genome Assembly of Photobacterium sp. AK15.</title>
        <authorList>
            <person name="Khatri I."/>
            <person name="Vaidya B."/>
            <person name="Srinivas T.N.R."/>
            <person name="Subramanian S."/>
            <person name="Pinnaka A."/>
        </authorList>
    </citation>
    <scope>NUCLEOTIDE SEQUENCE [LARGE SCALE GENOMIC DNA]</scope>
    <source>
        <strain evidence="12 13">AK15</strain>
    </source>
</reference>
<name>L8J6N6_9GAMM</name>
<dbReference type="Gene3D" id="3.30.450.20">
    <property type="entry name" value="PAS domain"/>
    <property type="match status" value="1"/>
</dbReference>
<evidence type="ECO:0000256" key="1">
    <source>
        <dbReference type="ARBA" id="ARBA00004651"/>
    </source>
</evidence>
<evidence type="ECO:0000256" key="5">
    <source>
        <dbReference type="ARBA" id="ARBA00022989"/>
    </source>
</evidence>
<dbReference type="SMART" id="SM00304">
    <property type="entry name" value="HAMP"/>
    <property type="match status" value="1"/>
</dbReference>
<dbReference type="InterPro" id="IPR043128">
    <property type="entry name" value="Rev_trsase/Diguanyl_cyclase"/>
</dbReference>
<dbReference type="Pfam" id="PF00672">
    <property type="entry name" value="HAMP"/>
    <property type="match status" value="1"/>
</dbReference>
<feature type="coiled-coil region" evidence="8">
    <location>
        <begin position="407"/>
        <end position="448"/>
    </location>
</feature>
<keyword evidence="5 9" id="KW-1133">Transmembrane helix</keyword>
<keyword evidence="3" id="KW-1003">Cell membrane</keyword>
<feature type="transmembrane region" description="Helical" evidence="9">
    <location>
        <begin position="12"/>
        <end position="33"/>
    </location>
</feature>
<dbReference type="PROSITE" id="PS50887">
    <property type="entry name" value="GGDEF"/>
    <property type="match status" value="1"/>
</dbReference>
<evidence type="ECO:0000259" key="11">
    <source>
        <dbReference type="PROSITE" id="PS50887"/>
    </source>
</evidence>
<evidence type="ECO:0000259" key="10">
    <source>
        <dbReference type="PROSITE" id="PS50885"/>
    </source>
</evidence>
<dbReference type="PANTHER" id="PTHR45138">
    <property type="entry name" value="REGULATORY COMPONENTS OF SENSORY TRANSDUCTION SYSTEM"/>
    <property type="match status" value="1"/>
</dbReference>
<dbReference type="GO" id="GO:0007165">
    <property type="term" value="P:signal transduction"/>
    <property type="evidence" value="ECO:0007669"/>
    <property type="project" value="InterPro"/>
</dbReference>
<dbReference type="InterPro" id="IPR000160">
    <property type="entry name" value="GGDEF_dom"/>
</dbReference>
<organism evidence="12 13">
    <name type="scientific">Photobacterium marinum</name>
    <dbReference type="NCBI Taxonomy" id="1056511"/>
    <lineage>
        <taxon>Bacteria</taxon>
        <taxon>Pseudomonadati</taxon>
        <taxon>Pseudomonadota</taxon>
        <taxon>Gammaproteobacteria</taxon>
        <taxon>Vibrionales</taxon>
        <taxon>Vibrionaceae</taxon>
        <taxon>Photobacterium</taxon>
    </lineage>
</organism>
<dbReference type="PATRIC" id="fig|1056511.3.peg.4233"/>
<dbReference type="InterPro" id="IPR003660">
    <property type="entry name" value="HAMP_dom"/>
</dbReference>
<dbReference type="OrthoDB" id="8572793at2"/>
<evidence type="ECO:0000256" key="9">
    <source>
        <dbReference type="SAM" id="Phobius"/>
    </source>
</evidence>
<feature type="transmembrane region" description="Helical" evidence="9">
    <location>
        <begin position="335"/>
        <end position="359"/>
    </location>
</feature>
<gene>
    <name evidence="12" type="ORF">C942_03308</name>
</gene>
<dbReference type="NCBIfam" id="TIGR00254">
    <property type="entry name" value="GGDEF"/>
    <property type="match status" value="1"/>
</dbReference>
<evidence type="ECO:0000256" key="8">
    <source>
        <dbReference type="SAM" id="Coils"/>
    </source>
</evidence>
<dbReference type="SMART" id="SM00267">
    <property type="entry name" value="GGDEF"/>
    <property type="match status" value="1"/>
</dbReference>
<protein>
    <recommendedName>
        <fullName evidence="2">diguanylate cyclase</fullName>
        <ecNumber evidence="2">2.7.7.65</ecNumber>
    </recommendedName>
</protein>
<comment type="caution">
    <text evidence="12">The sequence shown here is derived from an EMBL/GenBank/DDBJ whole genome shotgun (WGS) entry which is preliminary data.</text>
</comment>
<evidence type="ECO:0000256" key="4">
    <source>
        <dbReference type="ARBA" id="ARBA00022692"/>
    </source>
</evidence>
<accession>L8J6N6</accession>
<proteinExistence type="predicted"/>
<feature type="domain" description="GGDEF" evidence="11">
    <location>
        <begin position="478"/>
        <end position="608"/>
    </location>
</feature>
<dbReference type="InterPro" id="IPR050469">
    <property type="entry name" value="Diguanylate_Cyclase"/>
</dbReference>
<dbReference type="AlphaFoldDB" id="L8J6N6"/>
<keyword evidence="8" id="KW-0175">Coiled coil</keyword>
<dbReference type="EMBL" id="AMZO01000035">
    <property type="protein sequence ID" value="ELR63848.1"/>
    <property type="molecule type" value="Genomic_DNA"/>
</dbReference>
<comment type="catalytic activity">
    <reaction evidence="7">
        <text>2 GTP = 3',3'-c-di-GMP + 2 diphosphate</text>
        <dbReference type="Rhea" id="RHEA:24898"/>
        <dbReference type="ChEBI" id="CHEBI:33019"/>
        <dbReference type="ChEBI" id="CHEBI:37565"/>
        <dbReference type="ChEBI" id="CHEBI:58805"/>
        <dbReference type="EC" id="2.7.7.65"/>
    </reaction>
</comment>
<dbReference type="SUPFAM" id="SSF55073">
    <property type="entry name" value="Nucleotide cyclase"/>
    <property type="match status" value="1"/>
</dbReference>
<dbReference type="EC" id="2.7.7.65" evidence="2"/>
<keyword evidence="13" id="KW-1185">Reference proteome</keyword>
<dbReference type="PROSITE" id="PS50885">
    <property type="entry name" value="HAMP"/>
    <property type="match status" value="1"/>
</dbReference>
<dbReference type="GO" id="GO:0043709">
    <property type="term" value="P:cell adhesion involved in single-species biofilm formation"/>
    <property type="evidence" value="ECO:0007669"/>
    <property type="project" value="TreeGrafter"/>
</dbReference>
<sequence length="615" mass="69781">MLSRLPKNLGLRIQLILTLFVLLTATPIGLLWYHSSEQVRLQTVEKLYRYSSQTIQAQLDDFFAEARLVYQHQQRIIDQLPDIIKDRDQLLSHLENVLNHHFNIDYYYFGNNQGGLLSLGQGDDRSFIMFESDNNQAGPLTSYKNKLDGEAIKVIGKTKHYDARERDWYQRALQTDQAIWSDIYPGAIDRNMLGITLSKVLRDKNGVVLGVWGVDLTLSRVIRELQLAKPSPNSTVALLNSNGDILASSNPKHGPRQGKLINVLSERAPILNQIWPSVRTKKPNQESVIESFDFDGEPWLNFHSSYPLGKNRSVSIVFYSPESDLTKDILEAKDYAIIITILMTTLAIYFGSAATKYILTPIRKLTRATEQISQGKWTHKIQLDRDDEVGQLARSFNHMTTNLEATITQLDTQKQETERLNVLLEKQNLKLEERVRARTEELSALNARLRQLANFDPLTGIANRRHFWEMFANRVESKHGWLLILDIDDFKQLNDAYGHMTGDLALQHFTQCCTACLGENDFMGRIGGEEFAIWSEAQTIEAIQELTEIIFDNMNSSPLHSVGNQIHLTASIGGTDCFPGKVNAYAIADKMLYQAKQTGKNRAVIDCSSIPDKPA</sequence>
<feature type="domain" description="HAMP" evidence="10">
    <location>
        <begin position="356"/>
        <end position="408"/>
    </location>
</feature>
<evidence type="ECO:0000313" key="13">
    <source>
        <dbReference type="Proteomes" id="UP000011134"/>
    </source>
</evidence>
<dbReference type="GO" id="GO:0005886">
    <property type="term" value="C:plasma membrane"/>
    <property type="evidence" value="ECO:0007669"/>
    <property type="project" value="TreeGrafter"/>
</dbReference>
<evidence type="ECO:0000256" key="6">
    <source>
        <dbReference type="ARBA" id="ARBA00023136"/>
    </source>
</evidence>
<keyword evidence="4 9" id="KW-0812">Transmembrane</keyword>
<dbReference type="RefSeq" id="WP_007469898.1">
    <property type="nucleotide sequence ID" value="NZ_AMZO01000035.1"/>
</dbReference>
<dbReference type="InterPro" id="IPR029787">
    <property type="entry name" value="Nucleotide_cyclase"/>
</dbReference>
<dbReference type="Gene3D" id="6.10.340.10">
    <property type="match status" value="1"/>
</dbReference>
<dbReference type="InterPro" id="IPR033479">
    <property type="entry name" value="dCache_1"/>
</dbReference>
<evidence type="ECO:0000256" key="3">
    <source>
        <dbReference type="ARBA" id="ARBA00022475"/>
    </source>
</evidence>
<dbReference type="Proteomes" id="UP000011134">
    <property type="component" value="Unassembled WGS sequence"/>
</dbReference>
<dbReference type="GO" id="GO:1902201">
    <property type="term" value="P:negative regulation of bacterial-type flagellum-dependent cell motility"/>
    <property type="evidence" value="ECO:0007669"/>
    <property type="project" value="TreeGrafter"/>
</dbReference>
<evidence type="ECO:0000256" key="7">
    <source>
        <dbReference type="ARBA" id="ARBA00034247"/>
    </source>
</evidence>
<evidence type="ECO:0000313" key="12">
    <source>
        <dbReference type="EMBL" id="ELR63848.1"/>
    </source>
</evidence>
<dbReference type="CDD" id="cd06225">
    <property type="entry name" value="HAMP"/>
    <property type="match status" value="1"/>
</dbReference>
<dbReference type="SUPFAM" id="SSF158472">
    <property type="entry name" value="HAMP domain-like"/>
    <property type="match status" value="1"/>
</dbReference>
<comment type="subcellular location">
    <subcellularLocation>
        <location evidence="1">Cell membrane</location>
        <topology evidence="1">Multi-pass membrane protein</topology>
    </subcellularLocation>
</comment>
<dbReference type="CDD" id="cd12913">
    <property type="entry name" value="PDC1_MCP_like"/>
    <property type="match status" value="1"/>
</dbReference>
<dbReference type="Pfam" id="PF00990">
    <property type="entry name" value="GGDEF"/>
    <property type="match status" value="1"/>
</dbReference>
<dbReference type="Gene3D" id="3.30.70.270">
    <property type="match status" value="1"/>
</dbReference>
<dbReference type="CDD" id="cd01949">
    <property type="entry name" value="GGDEF"/>
    <property type="match status" value="1"/>
</dbReference>
<dbReference type="Pfam" id="PF02743">
    <property type="entry name" value="dCache_1"/>
    <property type="match status" value="1"/>
</dbReference>
<dbReference type="PANTHER" id="PTHR45138:SF9">
    <property type="entry name" value="DIGUANYLATE CYCLASE DGCM-RELATED"/>
    <property type="match status" value="1"/>
</dbReference>
<dbReference type="GO" id="GO:0052621">
    <property type="term" value="F:diguanylate cyclase activity"/>
    <property type="evidence" value="ECO:0007669"/>
    <property type="project" value="UniProtKB-EC"/>
</dbReference>
<evidence type="ECO:0000256" key="2">
    <source>
        <dbReference type="ARBA" id="ARBA00012528"/>
    </source>
</evidence>